<dbReference type="Proteomes" id="UP000325218">
    <property type="component" value="Unassembled WGS sequence"/>
</dbReference>
<feature type="region of interest" description="Disordered" evidence="1">
    <location>
        <begin position="254"/>
        <end position="273"/>
    </location>
</feature>
<dbReference type="InterPro" id="IPR043759">
    <property type="entry name" value="DUF5704"/>
</dbReference>
<dbReference type="EMBL" id="VSDO01000002">
    <property type="protein sequence ID" value="TYA13122.1"/>
    <property type="molecule type" value="Genomic_DNA"/>
</dbReference>
<reference evidence="3 4" key="1">
    <citation type="submission" date="2019-08" db="EMBL/GenBank/DDBJ databases">
        <title>Genome sequencing of Paenibacillus faecis DSM 23593(T).</title>
        <authorList>
            <person name="Kook J.-K."/>
            <person name="Park S.-N."/>
            <person name="Lim Y.K."/>
        </authorList>
    </citation>
    <scope>NUCLEOTIDE SEQUENCE [LARGE SCALE GENOMIC DNA]</scope>
    <source>
        <strain evidence="3 4">DSM 23593</strain>
    </source>
</reference>
<name>A0A5D0CTE5_9BACL</name>
<evidence type="ECO:0000256" key="1">
    <source>
        <dbReference type="SAM" id="MobiDB-lite"/>
    </source>
</evidence>
<feature type="region of interest" description="Disordered" evidence="1">
    <location>
        <begin position="204"/>
        <end position="233"/>
    </location>
</feature>
<dbReference type="AlphaFoldDB" id="A0A5D0CTE5"/>
<feature type="compositionally biased region" description="Low complexity" evidence="1">
    <location>
        <begin position="217"/>
        <end position="231"/>
    </location>
</feature>
<evidence type="ECO:0000259" key="2">
    <source>
        <dbReference type="Pfam" id="PF18964"/>
    </source>
</evidence>
<evidence type="ECO:0000313" key="3">
    <source>
        <dbReference type="EMBL" id="TYA13122.1"/>
    </source>
</evidence>
<evidence type="ECO:0000313" key="4">
    <source>
        <dbReference type="Proteomes" id="UP000325218"/>
    </source>
</evidence>
<sequence length="828" mass="92758">MMYYLNSNWFILTSYTYQYPDKMKIYYKKGDDTPTPPQGGCTVPAPGKVIESSLNSPDPSGVIKADSRGSERFEVSDGIPTTESLYGNVRAKGYLSQNRFVEMSGKCTFPVTVNRTYQLSWDPGKTVTRPDGSTYTAPDPQSDTEERSYDYTIERPYSFWVIDNLEVYEISEAALWNYAFEGGGIRIRPTGYQPPGFVTSKTGGFEAPTPPDSVEAPSRSISGGRSRPGVPTENLKSYAESAVQKVKVRNDSFSFNGGTIMNGSPTEQSGPTPGNIPEAAQINENVLYSPGNVIPTSKTNRANQPSTGSIYYSLMSGNINGGADVNYPIYGINPVTVHTPVVMYPDVSDDQAHNQKTSPARGRSAVILDRPFTVEMPNRGQHNNYKGYGYNNYLKYIGSKQVRFPFDVYNAGRTVFYPKNTWIEVDKARESFLFDLPVWVDEGYYEVEFMTVAHNAPDGATRQRNANLDLNHHIAYAAVPIDVIGRVYDFRVTDIADYNWESVFRTSPGSSSPTGAAYWVGLKGIDGDERGNRAPFTLPIRPGSHPLYRNAVVKTGYHFKFDLKTKGNMFGLRDSIRITPSFYFISAKDGARVPVDLYYHAGRRSYVKIGSAGDRVQRYVILNERLRHVPVEELTDTALYKYDHDYSFDQIAGISRSQYVHTYIEKIARQKTPVGRLSLLELNSRIRTFIGPKGGIPSGVNPARANASIQKWYGEYSLPADVYAVPAGTNVAEYGRTHNGLTERSPIFLRDGYIVVNFRVETVRNGESGTPHLQYVHAPMMNQWFDMEGFERWGTDPYGRRFTFLDGDVVFYDAGRSSRDDFRSLVTH</sequence>
<feature type="compositionally biased region" description="Polar residues" evidence="1">
    <location>
        <begin position="254"/>
        <end position="272"/>
    </location>
</feature>
<organism evidence="3 4">
    <name type="scientific">Paenibacillus faecis</name>
    <dbReference type="NCBI Taxonomy" id="862114"/>
    <lineage>
        <taxon>Bacteria</taxon>
        <taxon>Bacillati</taxon>
        <taxon>Bacillota</taxon>
        <taxon>Bacilli</taxon>
        <taxon>Bacillales</taxon>
        <taxon>Paenibacillaceae</taxon>
        <taxon>Paenibacillus</taxon>
    </lineage>
</organism>
<proteinExistence type="predicted"/>
<comment type="caution">
    <text evidence="3">The sequence shown here is derived from an EMBL/GenBank/DDBJ whole genome shotgun (WGS) entry which is preliminary data.</text>
</comment>
<dbReference type="OrthoDB" id="2657408at2"/>
<feature type="domain" description="DUF5704" evidence="2">
    <location>
        <begin position="73"/>
        <end position="251"/>
    </location>
</feature>
<keyword evidence="4" id="KW-1185">Reference proteome</keyword>
<gene>
    <name evidence="3" type="ORF">FRY98_10635</name>
</gene>
<feature type="compositionally biased region" description="Polar residues" evidence="1">
    <location>
        <begin position="131"/>
        <end position="141"/>
    </location>
</feature>
<protein>
    <recommendedName>
        <fullName evidence="2">DUF5704 domain-containing protein</fullName>
    </recommendedName>
</protein>
<accession>A0A5D0CTE5</accession>
<dbReference type="Pfam" id="PF18964">
    <property type="entry name" value="DUF5704"/>
    <property type="match status" value="1"/>
</dbReference>
<dbReference type="RefSeq" id="WP_148451720.1">
    <property type="nucleotide sequence ID" value="NZ_VSDO01000002.1"/>
</dbReference>
<feature type="region of interest" description="Disordered" evidence="1">
    <location>
        <begin position="121"/>
        <end position="147"/>
    </location>
</feature>